<accession>A0A0F9DJR2</accession>
<gene>
    <name evidence="1" type="ORF">LCGC14_2190430</name>
</gene>
<dbReference type="AlphaFoldDB" id="A0A0F9DJR2"/>
<sequence length="85" mass="10083">MDTNDRLIWQLDKEVARHRRRAERRKEEGRGELLRARFHVREDMPDAFPASDMTAFFDKARERMMQRGNTVQTTTASDTDKAMAR</sequence>
<name>A0A0F9DJR2_9ZZZZ</name>
<dbReference type="EMBL" id="LAZR01028660">
    <property type="protein sequence ID" value="KKL61918.1"/>
    <property type="molecule type" value="Genomic_DNA"/>
</dbReference>
<reference evidence="1" key="1">
    <citation type="journal article" date="2015" name="Nature">
        <title>Complex archaea that bridge the gap between prokaryotes and eukaryotes.</title>
        <authorList>
            <person name="Spang A."/>
            <person name="Saw J.H."/>
            <person name="Jorgensen S.L."/>
            <person name="Zaremba-Niedzwiedzka K."/>
            <person name="Martijn J."/>
            <person name="Lind A.E."/>
            <person name="van Eijk R."/>
            <person name="Schleper C."/>
            <person name="Guy L."/>
            <person name="Ettema T.J."/>
        </authorList>
    </citation>
    <scope>NUCLEOTIDE SEQUENCE</scope>
</reference>
<organism evidence="1">
    <name type="scientific">marine sediment metagenome</name>
    <dbReference type="NCBI Taxonomy" id="412755"/>
    <lineage>
        <taxon>unclassified sequences</taxon>
        <taxon>metagenomes</taxon>
        <taxon>ecological metagenomes</taxon>
    </lineage>
</organism>
<proteinExistence type="predicted"/>
<protein>
    <submittedName>
        <fullName evidence="1">Uncharacterized protein</fullName>
    </submittedName>
</protein>
<evidence type="ECO:0000313" key="1">
    <source>
        <dbReference type="EMBL" id="KKL61918.1"/>
    </source>
</evidence>
<comment type="caution">
    <text evidence="1">The sequence shown here is derived from an EMBL/GenBank/DDBJ whole genome shotgun (WGS) entry which is preliminary data.</text>
</comment>